<feature type="domain" description="Pyruvate:ferredoxin oxidoreductase core" evidence="3">
    <location>
        <begin position="261"/>
        <end position="365"/>
    </location>
</feature>
<dbReference type="InterPro" id="IPR050722">
    <property type="entry name" value="Pyruvate:ferred/Flavod_OxRd"/>
</dbReference>
<name>A0A520XCG4_9DELT</name>
<dbReference type="InterPro" id="IPR009014">
    <property type="entry name" value="Transketo_C/PFOR_II"/>
</dbReference>
<comment type="caution">
    <text evidence="4">The sequence shown here is derived from an EMBL/GenBank/DDBJ whole genome shotgun (WGS) entry which is preliminary data.</text>
</comment>
<evidence type="ECO:0000259" key="3">
    <source>
        <dbReference type="Pfam" id="PF17147"/>
    </source>
</evidence>
<evidence type="ECO:0000313" key="5">
    <source>
        <dbReference type="Proteomes" id="UP000322454"/>
    </source>
</evidence>
<dbReference type="Gene3D" id="3.40.50.920">
    <property type="match status" value="1"/>
</dbReference>
<proteinExistence type="predicted"/>
<dbReference type="Pfam" id="PF17147">
    <property type="entry name" value="PFOR_II"/>
    <property type="match status" value="1"/>
</dbReference>
<dbReference type="CDD" id="cd07034">
    <property type="entry name" value="TPP_PYR_PFOR_IOR-alpha_like"/>
    <property type="match status" value="1"/>
</dbReference>
<dbReference type="PANTHER" id="PTHR32154">
    <property type="entry name" value="PYRUVATE-FLAVODOXIN OXIDOREDUCTASE-RELATED"/>
    <property type="match status" value="1"/>
</dbReference>
<keyword evidence="1" id="KW-0560">Oxidoreductase</keyword>
<dbReference type="Proteomes" id="UP000322454">
    <property type="component" value="Unassembled WGS sequence"/>
</dbReference>
<dbReference type="EMBL" id="SHMQ01000014">
    <property type="protein sequence ID" value="RZV38828.1"/>
    <property type="molecule type" value="Genomic_DNA"/>
</dbReference>
<sequence>MKQVLEGSMAIADGVRMAEPHVISAYPITPQTHIVEHLSQMVADGDLKAEFIMVESEHSAASVVLGASACGVRTYTATAAQGLLYMEEVIYNIAGMRLPVVMTLANRAISAPINIWNDMQDAMAIRDTGAIMLVAENNQEAYDMHIQAFKIAENRDVMLPVIVNVDGFVLTHTFEVVETIDGIDKVKEYLPPINMEYKLDVENPYSFGTLGEPSVYMESRYNMYNAMKYSAGVITDAAKEFKDMFGRFYGGLTDAYKMDDAQTVIVAMGSVLGTIKDVVDELRESGKKIGVLKVRSFRPFPEEEIVNALKNVKNVIVIEKATCPGKGGILSVEIRDSLFKHKINTVNVNGYTIGLGGRDITPKNIKDLVERAEKEENVDGEFIGLSQQYL</sequence>
<evidence type="ECO:0000313" key="4">
    <source>
        <dbReference type="EMBL" id="RZV38828.1"/>
    </source>
</evidence>
<dbReference type="FunFam" id="3.40.50.970:FF:000012">
    <property type="entry name" value="Pyruvate:ferredoxin (Flavodoxin) oxidoreductase"/>
    <property type="match status" value="1"/>
</dbReference>
<protein>
    <submittedName>
        <fullName evidence="4">Pyruvate ferredoxin oxidoreductase</fullName>
    </submittedName>
</protein>
<dbReference type="GO" id="GO:0006979">
    <property type="term" value="P:response to oxidative stress"/>
    <property type="evidence" value="ECO:0007669"/>
    <property type="project" value="TreeGrafter"/>
</dbReference>
<evidence type="ECO:0000259" key="2">
    <source>
        <dbReference type="Pfam" id="PF01855"/>
    </source>
</evidence>
<dbReference type="GO" id="GO:0016903">
    <property type="term" value="F:oxidoreductase activity, acting on the aldehyde or oxo group of donors"/>
    <property type="evidence" value="ECO:0007669"/>
    <property type="project" value="UniProtKB-ARBA"/>
</dbReference>
<evidence type="ECO:0000256" key="1">
    <source>
        <dbReference type="ARBA" id="ARBA00023002"/>
    </source>
</evidence>
<gene>
    <name evidence="4" type="primary">porA</name>
    <name evidence="4" type="ORF">EVJ48_06040</name>
</gene>
<feature type="domain" description="Pyruvate flavodoxin/ferredoxin oxidoreductase pyrimidine binding" evidence="2">
    <location>
        <begin position="14"/>
        <end position="233"/>
    </location>
</feature>
<dbReference type="AlphaFoldDB" id="A0A520XCG4"/>
<dbReference type="Pfam" id="PF01855">
    <property type="entry name" value="POR_N"/>
    <property type="match status" value="1"/>
</dbReference>
<reference evidence="4 5" key="1">
    <citation type="submission" date="2019-01" db="EMBL/GenBank/DDBJ databases">
        <title>Insights into ecological role of a new deltaproteobacterial order Candidatus Sinidesulfobacterales (Sva0485) by metagenomics and metatranscriptomics.</title>
        <authorList>
            <person name="Tan S."/>
            <person name="Liu J."/>
            <person name="Fang Y."/>
            <person name="Hedlund B."/>
            <person name="Lian Z.-H."/>
            <person name="Huang L.-Y."/>
            <person name="Li J.-T."/>
            <person name="Huang L.-N."/>
            <person name="Li W.-J."/>
            <person name="Jiang H.-C."/>
            <person name="Dong H.-L."/>
            <person name="Shu W.-S."/>
        </authorList>
    </citation>
    <scope>NUCLEOTIDE SEQUENCE [LARGE SCALE GENOMIC DNA]</scope>
    <source>
        <strain evidence="4">AP4</strain>
    </source>
</reference>
<dbReference type="InterPro" id="IPR033412">
    <property type="entry name" value="PFOR_II"/>
</dbReference>
<dbReference type="SUPFAM" id="SSF52518">
    <property type="entry name" value="Thiamin diphosphate-binding fold (THDP-binding)"/>
    <property type="match status" value="1"/>
</dbReference>
<accession>A0A520XCG4</accession>
<dbReference type="PANTHER" id="PTHR32154:SF0">
    <property type="entry name" value="PYRUVATE-FLAVODOXIN OXIDOREDUCTASE-RELATED"/>
    <property type="match status" value="1"/>
</dbReference>
<dbReference type="InterPro" id="IPR029061">
    <property type="entry name" value="THDP-binding"/>
</dbReference>
<dbReference type="InterPro" id="IPR002880">
    <property type="entry name" value="Pyrv_Fd/Flavodoxin_OxRdtase_N"/>
</dbReference>
<dbReference type="GO" id="GO:0019752">
    <property type="term" value="P:carboxylic acid metabolic process"/>
    <property type="evidence" value="ECO:0007669"/>
    <property type="project" value="UniProtKB-ARBA"/>
</dbReference>
<dbReference type="FunFam" id="3.40.50.920:FF:000010">
    <property type="entry name" value="Pyruvate ferredoxin oxidoreductase, alpha subunit"/>
    <property type="match status" value="1"/>
</dbReference>
<organism evidence="4 5">
    <name type="scientific">Candidatus Acidulodesulfobacterium acidiphilum</name>
    <dbReference type="NCBI Taxonomy" id="2597224"/>
    <lineage>
        <taxon>Bacteria</taxon>
        <taxon>Deltaproteobacteria</taxon>
        <taxon>Candidatus Acidulodesulfobacterales</taxon>
        <taxon>Candidatus Acidulodesulfobacterium</taxon>
    </lineage>
</organism>
<keyword evidence="4" id="KW-0670">Pyruvate</keyword>
<dbReference type="Gene3D" id="3.40.50.970">
    <property type="match status" value="1"/>
</dbReference>
<dbReference type="SUPFAM" id="SSF52922">
    <property type="entry name" value="TK C-terminal domain-like"/>
    <property type="match status" value="1"/>
</dbReference>